<dbReference type="STRING" id="1333998.M2A_0630"/>
<protein>
    <submittedName>
        <fullName evidence="2">Conserved protein</fullName>
    </submittedName>
</protein>
<feature type="compositionally biased region" description="Basic and acidic residues" evidence="1">
    <location>
        <begin position="88"/>
        <end position="115"/>
    </location>
</feature>
<evidence type="ECO:0000313" key="2">
    <source>
        <dbReference type="EMBL" id="GAK44131.1"/>
    </source>
</evidence>
<dbReference type="AlphaFoldDB" id="A0A081B7W3"/>
<proteinExistence type="predicted"/>
<gene>
    <name evidence="2" type="ORF">M2A_0630</name>
</gene>
<accession>A0A081B7W3</accession>
<dbReference type="EMBL" id="BBIO01000002">
    <property type="protein sequence ID" value="GAK44131.1"/>
    <property type="molecule type" value="Genomic_DNA"/>
</dbReference>
<feature type="region of interest" description="Disordered" evidence="1">
    <location>
        <begin position="77"/>
        <end position="148"/>
    </location>
</feature>
<sequence length="290" mass="31291">MSLAEQSPSSPPNIKRFLIGSALVHVLAFILFMLAGGIFGAPGPGGGDKLFFQLAAGPGQDVDAAADIDGAQQDPVFADADVDPAPKPAEKPEVVEKPKPKPDVIPLRKTERPQTAEKTTPVEGEAKQAVAGRSEGTSGDDTQGSSGEAEQTILNQKGTKMTGIQIAAQSSGHTFNLEMGRLDIPGGNRLTNTIIKLKPDGTSEVELVYYHYKTFHQQRSSTRSLDGEGRWWIEGDMWCHQSPVISYNTKDCYHMTQDEAGTVRLYYDKCTIDSSPNCKTGRIAAEGRIE</sequence>
<evidence type="ECO:0000256" key="1">
    <source>
        <dbReference type="SAM" id="MobiDB-lite"/>
    </source>
</evidence>
<dbReference type="Proteomes" id="UP000028702">
    <property type="component" value="Unassembled WGS sequence"/>
</dbReference>
<feature type="compositionally biased region" description="Low complexity" evidence="1">
    <location>
        <begin position="134"/>
        <end position="148"/>
    </location>
</feature>
<evidence type="ECO:0000313" key="3">
    <source>
        <dbReference type="Proteomes" id="UP000028702"/>
    </source>
</evidence>
<name>A0A081B7W3_9HYPH</name>
<dbReference type="RefSeq" id="WP_045442816.1">
    <property type="nucleotide sequence ID" value="NZ_BBIO01000002.1"/>
</dbReference>
<keyword evidence="3" id="KW-1185">Reference proteome</keyword>
<dbReference type="eggNOG" id="ENOG5033TT5">
    <property type="taxonomic scope" value="Bacteria"/>
</dbReference>
<organism evidence="2 3">
    <name type="scientific">Tepidicaulis marinus</name>
    <dbReference type="NCBI Taxonomy" id="1333998"/>
    <lineage>
        <taxon>Bacteria</taxon>
        <taxon>Pseudomonadati</taxon>
        <taxon>Pseudomonadota</taxon>
        <taxon>Alphaproteobacteria</taxon>
        <taxon>Hyphomicrobiales</taxon>
        <taxon>Parvibaculaceae</taxon>
        <taxon>Tepidicaulis</taxon>
    </lineage>
</organism>
<comment type="caution">
    <text evidence="2">The sequence shown here is derived from an EMBL/GenBank/DDBJ whole genome shotgun (WGS) entry which is preliminary data.</text>
</comment>
<reference evidence="2 3" key="1">
    <citation type="submission" date="2014-07" db="EMBL/GenBank/DDBJ databases">
        <title>Tepidicaulis marinum gen. nov., sp. nov., a novel marine bacterium denitrifying nitrate to nitrous oxide strictly under microaerobic conditions.</title>
        <authorList>
            <person name="Takeuchi M."/>
            <person name="Yamagishi T."/>
            <person name="Kamagata Y."/>
            <person name="Oshima K."/>
            <person name="Hattori M."/>
            <person name="Katayama T."/>
            <person name="Hanada S."/>
            <person name="Tamaki H."/>
            <person name="Marumo K."/>
            <person name="Maeda H."/>
            <person name="Nedachi M."/>
            <person name="Iwasaki W."/>
            <person name="Suwa Y."/>
            <person name="Sakata S."/>
        </authorList>
    </citation>
    <scope>NUCLEOTIDE SEQUENCE [LARGE SCALE GENOMIC DNA]</scope>
    <source>
        <strain evidence="2 3">MA2</strain>
    </source>
</reference>